<dbReference type="EMBL" id="PXXO01000006">
    <property type="protein sequence ID" value="PSJ05736.1"/>
    <property type="molecule type" value="Genomic_DNA"/>
</dbReference>
<evidence type="ECO:0000256" key="3">
    <source>
        <dbReference type="SAM" id="Coils"/>
    </source>
</evidence>
<comment type="subcellular location">
    <subcellularLocation>
        <location evidence="1">Cell envelope</location>
    </subcellularLocation>
</comment>
<dbReference type="InterPro" id="IPR050465">
    <property type="entry name" value="UPF0194_transport"/>
</dbReference>
<dbReference type="OrthoDB" id="264111at2"/>
<protein>
    <submittedName>
        <fullName evidence="4">Uncharacterized protein</fullName>
    </submittedName>
</protein>
<keyword evidence="2 3" id="KW-0175">Coiled coil</keyword>
<accession>A0A2P7MWW8</accession>
<name>A0A2P7MWW8_9CYAN</name>
<comment type="caution">
    <text evidence="4">The sequence shown here is derived from an EMBL/GenBank/DDBJ whole genome shotgun (WGS) entry which is preliminary data.</text>
</comment>
<organism evidence="4 5">
    <name type="scientific">Cyanobium usitatum str. Tous</name>
    <dbReference type="NCBI Taxonomy" id="2116684"/>
    <lineage>
        <taxon>Bacteria</taxon>
        <taxon>Bacillati</taxon>
        <taxon>Cyanobacteriota</taxon>
        <taxon>Cyanophyceae</taxon>
        <taxon>Synechococcales</taxon>
        <taxon>Prochlorococcaceae</taxon>
        <taxon>Cyanobium</taxon>
    </lineage>
</organism>
<dbReference type="PANTHER" id="PTHR32347:SF27">
    <property type="entry name" value="RND EFFLUX PUMP MEMBRANE FUSION PROTEIN BARREL-SANDWICH DOMAIN-CONTAINING PROTEIN"/>
    <property type="match status" value="1"/>
</dbReference>
<gene>
    <name evidence="4" type="ORF">C7K55_06795</name>
</gene>
<dbReference type="GO" id="GO:0030313">
    <property type="term" value="C:cell envelope"/>
    <property type="evidence" value="ECO:0007669"/>
    <property type="project" value="UniProtKB-SubCell"/>
</dbReference>
<feature type="coiled-coil region" evidence="3">
    <location>
        <begin position="104"/>
        <end position="183"/>
    </location>
</feature>
<proteinExistence type="predicted"/>
<dbReference type="SUPFAM" id="SSF111369">
    <property type="entry name" value="HlyD-like secretion proteins"/>
    <property type="match status" value="1"/>
</dbReference>
<evidence type="ECO:0000313" key="4">
    <source>
        <dbReference type="EMBL" id="PSJ05736.1"/>
    </source>
</evidence>
<reference evidence="4 5" key="1">
    <citation type="journal article" date="2018" name="Environ. Microbiol.">
        <title>Ecological and genomic features of two widespread freshwater picocyanobacteria.</title>
        <authorList>
            <person name="Cabello-Yeves P.J."/>
            <person name="Picazo A."/>
            <person name="Camacho A."/>
            <person name="Callieri C."/>
            <person name="Rosselli R."/>
            <person name="Roda-Garcia J.J."/>
            <person name="Coutinho F.H."/>
            <person name="Rodriguez-Valera F."/>
        </authorList>
    </citation>
    <scope>NUCLEOTIDE SEQUENCE [LARGE SCALE GENOMIC DNA]</scope>
    <source>
        <strain evidence="4 5">Tous</strain>
    </source>
</reference>
<dbReference type="RefSeq" id="WP_106502670.1">
    <property type="nucleotide sequence ID" value="NZ_PXXO01000006.1"/>
</dbReference>
<dbReference type="Gene3D" id="2.40.50.100">
    <property type="match status" value="1"/>
</dbReference>
<evidence type="ECO:0000256" key="1">
    <source>
        <dbReference type="ARBA" id="ARBA00004196"/>
    </source>
</evidence>
<evidence type="ECO:0000256" key="2">
    <source>
        <dbReference type="ARBA" id="ARBA00023054"/>
    </source>
</evidence>
<dbReference type="PANTHER" id="PTHR32347">
    <property type="entry name" value="EFFLUX SYSTEM COMPONENT YKNX-RELATED"/>
    <property type="match status" value="1"/>
</dbReference>
<dbReference type="Gene3D" id="2.40.30.170">
    <property type="match status" value="1"/>
</dbReference>
<evidence type="ECO:0000313" key="5">
    <source>
        <dbReference type="Proteomes" id="UP000243002"/>
    </source>
</evidence>
<sequence>MRTPTGRKGGRGPWQVVAALLALVLLAGLGTRLWQQRQQKQVEARKAVPLLPRQVSALGRIEPLGGISQVSVPSSLSNDRVREILVKEGQEVRKGQPLAVLESIDTLESSVRQSEAEIRVAESKLAAQDSVIARYKADLRQASAEARRAEQLFAAGATSANRVEKLQADESSAKAQLAEAIATKATLVEELRSSRASLDKDKTERAKATVLAPFSGTVFKVHARPGDKVGEDGLLEMGDSSRMGVIAEVYQSDRPMIALGQKASLSADGFKGRKVEGQVVEIAREVSRQTVFSGQAGENLDRRVLAVKIGLTPQESALASHLNYLQVNVLFAPLTAAQQADQKAARDRVLSGAP</sequence>
<dbReference type="AlphaFoldDB" id="A0A2P7MWW8"/>
<dbReference type="Proteomes" id="UP000243002">
    <property type="component" value="Unassembled WGS sequence"/>
</dbReference>
<keyword evidence="5" id="KW-1185">Reference proteome</keyword>